<dbReference type="AlphaFoldDB" id="B6AFJ8"/>
<dbReference type="RefSeq" id="XP_002141338.1">
    <property type="nucleotide sequence ID" value="XM_002141302.1"/>
</dbReference>
<evidence type="ECO:0000313" key="1">
    <source>
        <dbReference type="EMBL" id="EEA06989.1"/>
    </source>
</evidence>
<dbReference type="VEuPathDB" id="CryptoDB:CMU_033740"/>
<name>B6AFJ8_CRYMR</name>
<gene>
    <name evidence="1" type="ORF">CMU_033740</name>
</gene>
<dbReference type="OrthoDB" id="336364at2759"/>
<accession>B6AFJ8</accession>
<dbReference type="Proteomes" id="UP000001460">
    <property type="component" value="Unassembled WGS sequence"/>
</dbReference>
<dbReference type="EMBL" id="DS989731">
    <property type="protein sequence ID" value="EEA06989.1"/>
    <property type="molecule type" value="Genomic_DNA"/>
</dbReference>
<evidence type="ECO:0000313" key="2">
    <source>
        <dbReference type="Proteomes" id="UP000001460"/>
    </source>
</evidence>
<keyword evidence="2" id="KW-1185">Reference proteome</keyword>
<protein>
    <submittedName>
        <fullName evidence="1">Uncharacterized protein</fullName>
    </submittedName>
</protein>
<sequence length="97" mass="10610">MTSDKKKGTCGVAFETILNGLGLLGNQFRTALIVTKEVVKDSVYPLKENCIRRYYEVNPAWHDIGSKTSVPNQNAVLFADSGASETIDTQSSIRSTL</sequence>
<proteinExistence type="predicted"/>
<dbReference type="GeneID" id="6996359"/>
<reference evidence="1" key="1">
    <citation type="submission" date="2008-06" db="EMBL/GenBank/DDBJ databases">
        <authorList>
            <person name="Lorenzi H."/>
            <person name="Inman J."/>
            <person name="Miller J."/>
            <person name="Schobel S."/>
            <person name="Amedeo P."/>
            <person name="Caler E.V."/>
            <person name="da Silva J."/>
        </authorList>
    </citation>
    <scope>NUCLEOTIDE SEQUENCE [LARGE SCALE GENOMIC DNA]</scope>
    <source>
        <strain evidence="1">RN66</strain>
    </source>
</reference>
<organism evidence="1 2">
    <name type="scientific">Cryptosporidium muris (strain RN66)</name>
    <dbReference type="NCBI Taxonomy" id="441375"/>
    <lineage>
        <taxon>Eukaryota</taxon>
        <taxon>Sar</taxon>
        <taxon>Alveolata</taxon>
        <taxon>Apicomplexa</taxon>
        <taxon>Conoidasida</taxon>
        <taxon>Coccidia</taxon>
        <taxon>Eucoccidiorida</taxon>
        <taxon>Eimeriorina</taxon>
        <taxon>Cryptosporidiidae</taxon>
        <taxon>Cryptosporidium</taxon>
    </lineage>
</organism>